<dbReference type="InterPro" id="IPR008979">
    <property type="entry name" value="Galactose-bd-like_sf"/>
</dbReference>
<dbReference type="PANTHER" id="PTHR12911:SF22">
    <property type="entry name" value="SUN DOMAIN-CONTAINING PROTEIN 2"/>
    <property type="match status" value="1"/>
</dbReference>
<name>A0A6G0HHX1_LARCR</name>
<organism evidence="7 8">
    <name type="scientific">Larimichthys crocea</name>
    <name type="common">Large yellow croaker</name>
    <name type="synonym">Pseudosciaena crocea</name>
    <dbReference type="NCBI Taxonomy" id="215358"/>
    <lineage>
        <taxon>Eukaryota</taxon>
        <taxon>Metazoa</taxon>
        <taxon>Chordata</taxon>
        <taxon>Craniata</taxon>
        <taxon>Vertebrata</taxon>
        <taxon>Euteleostomi</taxon>
        <taxon>Actinopterygii</taxon>
        <taxon>Neopterygii</taxon>
        <taxon>Teleostei</taxon>
        <taxon>Neoteleostei</taxon>
        <taxon>Acanthomorphata</taxon>
        <taxon>Eupercaria</taxon>
        <taxon>Sciaenidae</taxon>
        <taxon>Larimichthys</taxon>
    </lineage>
</organism>
<proteinExistence type="predicted"/>
<gene>
    <name evidence="7" type="ORF">D5F01_LYC22355</name>
</gene>
<dbReference type="GO" id="GO:0043495">
    <property type="term" value="F:protein-membrane adaptor activity"/>
    <property type="evidence" value="ECO:0007669"/>
    <property type="project" value="TreeGrafter"/>
</dbReference>
<evidence type="ECO:0000313" key="7">
    <source>
        <dbReference type="EMBL" id="KAE8278780.1"/>
    </source>
</evidence>
<comment type="subcellular location">
    <subcellularLocation>
        <location evidence="1">Nucleus inner membrane</location>
    </subcellularLocation>
</comment>
<dbReference type="PROSITE" id="PS51469">
    <property type="entry name" value="SUN"/>
    <property type="match status" value="1"/>
</dbReference>
<dbReference type="GO" id="GO:0034993">
    <property type="term" value="C:meiotic nuclear membrane microtubule tethering complex"/>
    <property type="evidence" value="ECO:0007669"/>
    <property type="project" value="TreeGrafter"/>
</dbReference>
<evidence type="ECO:0000256" key="1">
    <source>
        <dbReference type="ARBA" id="ARBA00004540"/>
    </source>
</evidence>
<dbReference type="GO" id="GO:0005637">
    <property type="term" value="C:nuclear inner membrane"/>
    <property type="evidence" value="ECO:0007669"/>
    <property type="project" value="UniProtKB-SubCell"/>
</dbReference>
<dbReference type="Pfam" id="PF07738">
    <property type="entry name" value="Sad1_UNC"/>
    <property type="match status" value="1"/>
</dbReference>
<keyword evidence="8" id="KW-1185">Reference proteome</keyword>
<dbReference type="Gene3D" id="2.60.120.260">
    <property type="entry name" value="Galactose-binding domain-like"/>
    <property type="match status" value="1"/>
</dbReference>
<dbReference type="InterPro" id="IPR045119">
    <property type="entry name" value="SUN1-5"/>
</dbReference>
<evidence type="ECO:0000259" key="6">
    <source>
        <dbReference type="PROSITE" id="PS51469"/>
    </source>
</evidence>
<keyword evidence="3 5" id="KW-1133">Transmembrane helix</keyword>
<sequence>MSRRSSRLESAGYYDNNRRPLIVYRETPHRTRKGNFRAKTQITVTDSNDNGNNSSDHTMFSWKIFGFLFLLLPLCFGCGYLVSSWSSNDSKHLRELQDQLLKLKTNNLPNLALETKGARIVHDRTSEPYQTPEPVMGFIGIPIYRRPVSPTVVIQVRTLTSYSRTVLGLGYLVISLPHPFTISHVTLSHISKDVSPTGSISSAPKEFSVYGLHDVDKETGVYLGSFLYDQDGDSVQTFKVPDYGVFKFVKLIVKSNWGNRDYTCLYDFRIHGHLADCGH</sequence>
<reference evidence="7 8" key="1">
    <citation type="submission" date="2019-07" db="EMBL/GenBank/DDBJ databases">
        <title>Chromosome genome assembly for large yellow croaker.</title>
        <authorList>
            <person name="Xiao S."/>
        </authorList>
    </citation>
    <scope>NUCLEOTIDE SEQUENCE [LARGE SCALE GENOMIC DNA]</scope>
    <source>
        <strain evidence="7">JMULYC20181020</strain>
        <tissue evidence="7">Muscle</tissue>
    </source>
</reference>
<evidence type="ECO:0000313" key="8">
    <source>
        <dbReference type="Proteomes" id="UP000424527"/>
    </source>
</evidence>
<protein>
    <submittedName>
        <fullName evidence="7">SUN domain-containing protein 1 Protein unc-84-like protein A Sad1/unc-84 protein-like 1</fullName>
    </submittedName>
</protein>
<comment type="caution">
    <text evidence="7">The sequence shown here is derived from an EMBL/GenBank/DDBJ whole genome shotgun (WGS) entry which is preliminary data.</text>
</comment>
<evidence type="ECO:0000256" key="5">
    <source>
        <dbReference type="SAM" id="Phobius"/>
    </source>
</evidence>
<dbReference type="EMBL" id="REGW02000023">
    <property type="protein sequence ID" value="KAE8278780.1"/>
    <property type="molecule type" value="Genomic_DNA"/>
</dbReference>
<dbReference type="Proteomes" id="UP000424527">
    <property type="component" value="Unassembled WGS sequence"/>
</dbReference>
<accession>A0A6G0HHX1</accession>
<feature type="transmembrane region" description="Helical" evidence="5">
    <location>
        <begin position="64"/>
        <end position="82"/>
    </location>
</feature>
<evidence type="ECO:0000256" key="2">
    <source>
        <dbReference type="ARBA" id="ARBA00022692"/>
    </source>
</evidence>
<feature type="domain" description="SUN" evidence="6">
    <location>
        <begin position="117"/>
        <end position="275"/>
    </location>
</feature>
<keyword evidence="4 5" id="KW-0472">Membrane</keyword>
<dbReference type="InterPro" id="IPR012919">
    <property type="entry name" value="SUN_dom"/>
</dbReference>
<evidence type="ECO:0000256" key="4">
    <source>
        <dbReference type="ARBA" id="ARBA00023136"/>
    </source>
</evidence>
<evidence type="ECO:0000256" key="3">
    <source>
        <dbReference type="ARBA" id="ARBA00022989"/>
    </source>
</evidence>
<dbReference type="SUPFAM" id="SSF49785">
    <property type="entry name" value="Galactose-binding domain-like"/>
    <property type="match status" value="1"/>
</dbReference>
<dbReference type="AlphaFoldDB" id="A0A6G0HHX1"/>
<dbReference type="PANTHER" id="PTHR12911">
    <property type="entry name" value="SAD1/UNC-84-LIKE PROTEIN-RELATED"/>
    <property type="match status" value="1"/>
</dbReference>
<keyword evidence="2 5" id="KW-0812">Transmembrane</keyword>